<dbReference type="Proteomes" id="UP000320839">
    <property type="component" value="Chromosome"/>
</dbReference>
<name>A0A518FN42_9PLAN</name>
<dbReference type="AlphaFoldDB" id="A0A518FN42"/>
<accession>A0A518FN42</accession>
<proteinExistence type="predicted"/>
<evidence type="ECO:0000313" key="1">
    <source>
        <dbReference type="EMBL" id="QDV17768.1"/>
    </source>
</evidence>
<organism evidence="1 2">
    <name type="scientific">Gimesia panareensis</name>
    <dbReference type="NCBI Taxonomy" id="2527978"/>
    <lineage>
        <taxon>Bacteria</taxon>
        <taxon>Pseudomonadati</taxon>
        <taxon>Planctomycetota</taxon>
        <taxon>Planctomycetia</taxon>
        <taxon>Planctomycetales</taxon>
        <taxon>Planctomycetaceae</taxon>
        <taxon>Gimesia</taxon>
    </lineage>
</organism>
<protein>
    <submittedName>
        <fullName evidence="1">Uncharacterized protein</fullName>
    </submittedName>
</protein>
<reference evidence="1 2" key="1">
    <citation type="submission" date="2019-02" db="EMBL/GenBank/DDBJ databases">
        <title>Deep-cultivation of Planctomycetes and their phenomic and genomic characterization uncovers novel biology.</title>
        <authorList>
            <person name="Wiegand S."/>
            <person name="Jogler M."/>
            <person name="Boedeker C."/>
            <person name="Pinto D."/>
            <person name="Vollmers J."/>
            <person name="Rivas-Marin E."/>
            <person name="Kohn T."/>
            <person name="Peeters S.H."/>
            <person name="Heuer A."/>
            <person name="Rast P."/>
            <person name="Oberbeckmann S."/>
            <person name="Bunk B."/>
            <person name="Jeske O."/>
            <person name="Meyerdierks A."/>
            <person name="Storesund J.E."/>
            <person name="Kallscheuer N."/>
            <person name="Luecker S."/>
            <person name="Lage O.M."/>
            <person name="Pohl T."/>
            <person name="Merkel B.J."/>
            <person name="Hornburger P."/>
            <person name="Mueller R.-W."/>
            <person name="Bruemmer F."/>
            <person name="Labrenz M."/>
            <person name="Spormann A.M."/>
            <person name="Op den Camp H."/>
            <person name="Overmann J."/>
            <person name="Amann R."/>
            <person name="Jetten M.S.M."/>
            <person name="Mascher T."/>
            <person name="Medema M.H."/>
            <person name="Devos D.P."/>
            <person name="Kaster A.-K."/>
            <person name="Ovreas L."/>
            <person name="Rohde M."/>
            <person name="Galperin M.Y."/>
            <person name="Jogler C."/>
        </authorList>
    </citation>
    <scope>NUCLEOTIDE SEQUENCE [LARGE SCALE GENOMIC DNA]</scope>
    <source>
        <strain evidence="1 2">Pan153</strain>
    </source>
</reference>
<dbReference type="EMBL" id="CP036317">
    <property type="protein sequence ID" value="QDV17768.1"/>
    <property type="molecule type" value="Genomic_DNA"/>
</dbReference>
<sequence>MQAIILAIVLTSSNNPREIRNWVGKIPGTTIQTETQWILYRKGLVKNVFLISSDFSRIRYVSSDGTVANVSLVFDKSDMPTNVIENKRSSGAFGSEFFAVVDLSNMDPIFVILRELLSDKYLKLFENTDEIQLLFSQNLAIFWENQAAGGLERKFNLRPATIVSLKEKRSLKVELTSEKSIFRWALKKWEGIPQNLEFLSIDTSIHFDAVYYISSNDPSHLKIFDSTSDKTTEYSLKTKGEIESSIEKSKRSMVITNGNEHLFNSVLSERDYRIILSLTTSPSEPLNDGWFIHPRVHCIKP</sequence>
<dbReference type="RefSeq" id="WP_145455823.1">
    <property type="nucleotide sequence ID" value="NZ_CP036317.1"/>
</dbReference>
<evidence type="ECO:0000313" key="2">
    <source>
        <dbReference type="Proteomes" id="UP000320839"/>
    </source>
</evidence>
<gene>
    <name evidence="1" type="ORF">Pan153_24230</name>
</gene>